<proteinExistence type="predicted"/>
<organism evidence="1">
    <name type="scientific">Ananas comosus var. bracteatus</name>
    <name type="common">red pineapple</name>
    <dbReference type="NCBI Taxonomy" id="296719"/>
    <lineage>
        <taxon>Eukaryota</taxon>
        <taxon>Viridiplantae</taxon>
        <taxon>Streptophyta</taxon>
        <taxon>Embryophyta</taxon>
        <taxon>Tracheophyta</taxon>
        <taxon>Spermatophyta</taxon>
        <taxon>Magnoliopsida</taxon>
        <taxon>Liliopsida</taxon>
        <taxon>Poales</taxon>
        <taxon>Bromeliaceae</taxon>
        <taxon>Bromelioideae</taxon>
        <taxon>Ananas</taxon>
    </lineage>
</organism>
<evidence type="ECO:0000313" key="1">
    <source>
        <dbReference type="EMBL" id="CAD1831935.1"/>
    </source>
</evidence>
<gene>
    <name evidence="1" type="ORF">CB5_LOCUS15146</name>
</gene>
<reference evidence="1" key="1">
    <citation type="submission" date="2020-07" db="EMBL/GenBank/DDBJ databases">
        <authorList>
            <person name="Lin J."/>
        </authorList>
    </citation>
    <scope>NUCLEOTIDE SEQUENCE</scope>
</reference>
<dbReference type="EMBL" id="LR862149">
    <property type="protein sequence ID" value="CAD1831935.1"/>
    <property type="molecule type" value="Genomic_DNA"/>
</dbReference>
<sequence>MFWRSGGFFGYRASEIAASAVLCAAREIGDSSPGCDGDELARSLAQWVSKPSEIATAADAARAERRAARVTAALDRRDVPGCDNSLHLAARLPRAPTLAAALAVVGADPSLQNAAGWTPLGEVGSCHNRLHPAIRNEWLTKLVTFGISIEVAILQSFWEGKMEGRKGCLTFPPENSNPWILSPLL</sequence>
<accession>A0A6V7PM84</accession>
<dbReference type="AlphaFoldDB" id="A0A6V7PM84"/>
<protein>
    <submittedName>
        <fullName evidence="1">Uncharacterized protein</fullName>
    </submittedName>
</protein>
<name>A0A6V7PM84_ANACO</name>